<keyword evidence="6" id="KW-1185">Reference proteome</keyword>
<dbReference type="Gene3D" id="3.30.200.20">
    <property type="entry name" value="Phosphorylase Kinase, domain 1"/>
    <property type="match status" value="1"/>
</dbReference>
<evidence type="ECO:0000313" key="6">
    <source>
        <dbReference type="Proteomes" id="UP000481153"/>
    </source>
</evidence>
<dbReference type="SUPFAM" id="SSF56112">
    <property type="entry name" value="Protein kinase-like (PK-like)"/>
    <property type="match status" value="1"/>
</dbReference>
<evidence type="ECO:0000256" key="1">
    <source>
        <dbReference type="SAM" id="MobiDB-lite"/>
    </source>
</evidence>
<reference evidence="5 6" key="1">
    <citation type="submission" date="2019-07" db="EMBL/GenBank/DDBJ databases">
        <title>Genomics analysis of Aphanomyces spp. identifies a new class of oomycete effector associated with host adaptation.</title>
        <authorList>
            <person name="Gaulin E."/>
        </authorList>
    </citation>
    <scope>NUCLEOTIDE SEQUENCE [LARGE SCALE GENOMIC DNA]</scope>
    <source>
        <strain evidence="5 6">ATCC 201684</strain>
    </source>
</reference>
<dbReference type="InterPro" id="IPR011009">
    <property type="entry name" value="Kinase-like_dom_sf"/>
</dbReference>
<dbReference type="PROSITE" id="PS50011">
    <property type="entry name" value="PROTEIN_KINASE_DOM"/>
    <property type="match status" value="1"/>
</dbReference>
<gene>
    <name evidence="5" type="ORF">Ae201684_010185</name>
</gene>
<feature type="compositionally biased region" description="Low complexity" evidence="1">
    <location>
        <begin position="383"/>
        <end position="392"/>
    </location>
</feature>
<feature type="region of interest" description="Disordered" evidence="1">
    <location>
        <begin position="513"/>
        <end position="535"/>
    </location>
</feature>
<dbReference type="GO" id="GO:0004674">
    <property type="term" value="F:protein serine/threonine kinase activity"/>
    <property type="evidence" value="ECO:0007669"/>
    <property type="project" value="TreeGrafter"/>
</dbReference>
<sequence>MRAAIVDAILLICFAVACVADVKKTHFEDSQFTHAVRQALAATGVASLGHMPMLETPWRRYMDAVRECASTLYNRNTRRLVFLNPSLAPSEQCTPSLNLATLNLEAAMRDFVGDDQFRDVLRSIPAAGITKDRVVDLQWPAGQSSIVVSVRGIDADASNEWTLSTNAKWILFRRPSLSFSPNGNPQSASVTVERKTRTGTFASVQQSLFNDQDWLLFAGDNSGEDWSLRFTWTRDLLSSSIADRFFILPLALPVENALDPVVARQLATDADKQAVSPSAKDPLEAVSTSTKDPLDAGNNTLPPPSTPSPTRNTTTETPVTTPSTTETTEKPPTSSPATSNPTPTNPKTSPPTQNPPPSPSPVNPPPLTTLGVTIPSPTANSVEEPPTSTETTNAPDLTMPDVSTSNPTQTKVSRSPKPPPIDGDGSGKSPNEPGGYPVVPPSTSKNEKFTMWYIIGGSGLGIVAIVATFCLWIYKHRRSATSVHDVVANEEDVQEYYMASRRDSLPRKRSRVASIEMASHNKPPLQQRRRSSGAAAPPLALPIKEDVAKREDDQLGDLDLSFLHVHRIPAADIKIIESVAVGAFGEILTARYENKLVGVKRLLPSKKHQAADVSKFLFEIKLLSTVESSYIVSFVGASWTRVSDMMLVMEWMDAGDLCTFLASKTRTTFPWRCKVQCAHDIAHALVYLHSMLPKVLHRDLKSRNVLLNTAMQTKVTDFGISRELDSYETRTLGVGTYRWMAPEVLQHGHYDTSADVYSLGVILTELDTHKMPFHDVKVKGGSAQIVTDMAIMAKVLAGEIAPQFSTTAPSWYVELGRKCMALDPTTRPTAMEVAYALKMELRNLAGEETTI</sequence>
<dbReference type="PANTHER" id="PTHR44329:SF214">
    <property type="entry name" value="PROTEIN KINASE DOMAIN-CONTAINING PROTEIN"/>
    <property type="match status" value="1"/>
</dbReference>
<feature type="domain" description="Protein kinase" evidence="4">
    <location>
        <begin position="573"/>
        <end position="842"/>
    </location>
</feature>
<feature type="compositionally biased region" description="Low complexity" evidence="1">
    <location>
        <begin position="308"/>
        <end position="347"/>
    </location>
</feature>
<evidence type="ECO:0000256" key="3">
    <source>
        <dbReference type="SAM" id="SignalP"/>
    </source>
</evidence>
<keyword evidence="2" id="KW-0812">Transmembrane</keyword>
<dbReference type="InterPro" id="IPR051681">
    <property type="entry name" value="Ser/Thr_Kinases-Pseudokinases"/>
</dbReference>
<comment type="caution">
    <text evidence="5">The sequence shown here is derived from an EMBL/GenBank/DDBJ whole genome shotgun (WGS) entry which is preliminary data.</text>
</comment>
<feature type="region of interest" description="Disordered" evidence="1">
    <location>
        <begin position="269"/>
        <end position="443"/>
    </location>
</feature>
<feature type="compositionally biased region" description="Polar residues" evidence="1">
    <location>
        <begin position="401"/>
        <end position="413"/>
    </location>
</feature>
<evidence type="ECO:0000256" key="2">
    <source>
        <dbReference type="SAM" id="Phobius"/>
    </source>
</evidence>
<protein>
    <recommendedName>
        <fullName evidence="4">Protein kinase domain-containing protein</fullName>
    </recommendedName>
</protein>
<dbReference type="PROSITE" id="PS51257">
    <property type="entry name" value="PROKAR_LIPOPROTEIN"/>
    <property type="match status" value="1"/>
</dbReference>
<evidence type="ECO:0000259" key="4">
    <source>
        <dbReference type="PROSITE" id="PS50011"/>
    </source>
</evidence>
<dbReference type="Gene3D" id="1.10.510.10">
    <property type="entry name" value="Transferase(Phosphotransferase) domain 1"/>
    <property type="match status" value="1"/>
</dbReference>
<dbReference type="GO" id="GO:0005524">
    <property type="term" value="F:ATP binding"/>
    <property type="evidence" value="ECO:0007669"/>
    <property type="project" value="InterPro"/>
</dbReference>
<feature type="signal peptide" evidence="3">
    <location>
        <begin position="1"/>
        <end position="20"/>
    </location>
</feature>
<dbReference type="InterPro" id="IPR008271">
    <property type="entry name" value="Ser/Thr_kinase_AS"/>
</dbReference>
<proteinExistence type="predicted"/>
<dbReference type="Pfam" id="PF00069">
    <property type="entry name" value="Pkinase"/>
    <property type="match status" value="1"/>
</dbReference>
<dbReference type="AlphaFoldDB" id="A0A6G0WZ37"/>
<feature type="chain" id="PRO_5026319474" description="Protein kinase domain-containing protein" evidence="3">
    <location>
        <begin position="21"/>
        <end position="851"/>
    </location>
</feature>
<dbReference type="InterPro" id="IPR000719">
    <property type="entry name" value="Prot_kinase_dom"/>
</dbReference>
<keyword evidence="2" id="KW-1133">Transmembrane helix</keyword>
<dbReference type="PANTHER" id="PTHR44329">
    <property type="entry name" value="SERINE/THREONINE-PROTEIN KINASE TNNI3K-RELATED"/>
    <property type="match status" value="1"/>
</dbReference>
<name>A0A6G0WZ37_9STRA</name>
<keyword evidence="2" id="KW-0472">Membrane</keyword>
<dbReference type="VEuPathDB" id="FungiDB:AeMF1_019616"/>
<feature type="transmembrane region" description="Helical" evidence="2">
    <location>
        <begin position="451"/>
        <end position="474"/>
    </location>
</feature>
<feature type="compositionally biased region" description="Pro residues" evidence="1">
    <location>
        <begin position="348"/>
        <end position="367"/>
    </location>
</feature>
<keyword evidence="3" id="KW-0732">Signal</keyword>
<dbReference type="SMART" id="SM00220">
    <property type="entry name" value="S_TKc"/>
    <property type="match status" value="1"/>
</dbReference>
<dbReference type="Proteomes" id="UP000481153">
    <property type="component" value="Unassembled WGS sequence"/>
</dbReference>
<dbReference type="PROSITE" id="PS00108">
    <property type="entry name" value="PROTEIN_KINASE_ST"/>
    <property type="match status" value="1"/>
</dbReference>
<accession>A0A6G0WZ37</accession>
<dbReference type="EMBL" id="VJMJ01000128">
    <property type="protein sequence ID" value="KAF0732858.1"/>
    <property type="molecule type" value="Genomic_DNA"/>
</dbReference>
<organism evidence="5 6">
    <name type="scientific">Aphanomyces euteiches</name>
    <dbReference type="NCBI Taxonomy" id="100861"/>
    <lineage>
        <taxon>Eukaryota</taxon>
        <taxon>Sar</taxon>
        <taxon>Stramenopiles</taxon>
        <taxon>Oomycota</taxon>
        <taxon>Saprolegniomycetes</taxon>
        <taxon>Saprolegniales</taxon>
        <taxon>Verrucalvaceae</taxon>
        <taxon>Aphanomyces</taxon>
    </lineage>
</organism>
<evidence type="ECO:0000313" key="5">
    <source>
        <dbReference type="EMBL" id="KAF0732858.1"/>
    </source>
</evidence>